<evidence type="ECO:0000313" key="2">
    <source>
        <dbReference type="EMBL" id="EJK75081.1"/>
    </source>
</evidence>
<protein>
    <submittedName>
        <fullName evidence="2">Uncharacterized protein</fullName>
    </submittedName>
</protein>
<reference evidence="2 3" key="1">
    <citation type="journal article" date="2012" name="Genome Biol.">
        <title>Genome and low-iron response of an oceanic diatom adapted to chronic iron limitation.</title>
        <authorList>
            <person name="Lommer M."/>
            <person name="Specht M."/>
            <person name="Roy A.S."/>
            <person name="Kraemer L."/>
            <person name="Andreson R."/>
            <person name="Gutowska M.A."/>
            <person name="Wolf J."/>
            <person name="Bergner S.V."/>
            <person name="Schilhabel M.B."/>
            <person name="Klostermeier U.C."/>
            <person name="Beiko R.G."/>
            <person name="Rosenstiel P."/>
            <person name="Hippler M."/>
            <person name="Laroche J."/>
        </authorList>
    </citation>
    <scope>NUCLEOTIDE SEQUENCE [LARGE SCALE GENOMIC DNA]</scope>
    <source>
        <strain evidence="2 3">CCMP1005</strain>
    </source>
</reference>
<dbReference type="EMBL" id="AGNL01003140">
    <property type="protein sequence ID" value="EJK75081.1"/>
    <property type="molecule type" value="Genomic_DNA"/>
</dbReference>
<name>K0TL81_THAOC</name>
<gene>
    <name evidence="2" type="ORF">THAOC_03208</name>
</gene>
<sequence>MRISGEGIAEDRIDDSAPYTRRTPVLHGKGTEGCANASDFNNQAGGN</sequence>
<organism evidence="2 3">
    <name type="scientific">Thalassiosira oceanica</name>
    <name type="common">Marine diatom</name>
    <dbReference type="NCBI Taxonomy" id="159749"/>
    <lineage>
        <taxon>Eukaryota</taxon>
        <taxon>Sar</taxon>
        <taxon>Stramenopiles</taxon>
        <taxon>Ochrophyta</taxon>
        <taxon>Bacillariophyta</taxon>
        <taxon>Coscinodiscophyceae</taxon>
        <taxon>Thalassiosirophycidae</taxon>
        <taxon>Thalassiosirales</taxon>
        <taxon>Thalassiosiraceae</taxon>
        <taxon>Thalassiosira</taxon>
    </lineage>
</organism>
<feature type="non-terminal residue" evidence="2">
    <location>
        <position position="47"/>
    </location>
</feature>
<proteinExistence type="predicted"/>
<evidence type="ECO:0000313" key="3">
    <source>
        <dbReference type="Proteomes" id="UP000266841"/>
    </source>
</evidence>
<feature type="region of interest" description="Disordered" evidence="1">
    <location>
        <begin position="1"/>
        <end position="47"/>
    </location>
</feature>
<accession>K0TL81</accession>
<feature type="compositionally biased region" description="Polar residues" evidence="1">
    <location>
        <begin position="38"/>
        <end position="47"/>
    </location>
</feature>
<dbReference type="Proteomes" id="UP000266841">
    <property type="component" value="Unassembled WGS sequence"/>
</dbReference>
<evidence type="ECO:0000256" key="1">
    <source>
        <dbReference type="SAM" id="MobiDB-lite"/>
    </source>
</evidence>
<keyword evidence="3" id="KW-1185">Reference proteome</keyword>
<dbReference type="AlphaFoldDB" id="K0TL81"/>
<comment type="caution">
    <text evidence="2">The sequence shown here is derived from an EMBL/GenBank/DDBJ whole genome shotgun (WGS) entry which is preliminary data.</text>
</comment>